<dbReference type="GO" id="GO:0032993">
    <property type="term" value="C:protein-DNA complex"/>
    <property type="evidence" value="ECO:0007669"/>
    <property type="project" value="TreeGrafter"/>
</dbReference>
<keyword evidence="2" id="KW-0805">Transcription regulation</keyword>
<dbReference type="SUPFAM" id="SSF46785">
    <property type="entry name" value="Winged helix' DNA-binding domain"/>
    <property type="match status" value="1"/>
</dbReference>
<gene>
    <name evidence="6" type="ordered locus">Sfla_6158</name>
</gene>
<name>A0A8D4BIA4_STRFA</name>
<keyword evidence="3" id="KW-0238">DNA-binding</keyword>
<dbReference type="Gene3D" id="1.10.10.10">
    <property type="entry name" value="Winged helix-like DNA-binding domain superfamily/Winged helix DNA-binding domain"/>
    <property type="match status" value="1"/>
</dbReference>
<dbReference type="PANTHER" id="PTHR30346:SF0">
    <property type="entry name" value="HCA OPERON TRANSCRIPTIONAL ACTIVATOR HCAR"/>
    <property type="match status" value="1"/>
</dbReference>
<dbReference type="PANTHER" id="PTHR30346">
    <property type="entry name" value="TRANSCRIPTIONAL DUAL REGULATOR HCAR-RELATED"/>
    <property type="match status" value="1"/>
</dbReference>
<evidence type="ECO:0000256" key="3">
    <source>
        <dbReference type="ARBA" id="ARBA00023125"/>
    </source>
</evidence>
<dbReference type="GO" id="GO:0003700">
    <property type="term" value="F:DNA-binding transcription factor activity"/>
    <property type="evidence" value="ECO:0007669"/>
    <property type="project" value="InterPro"/>
</dbReference>
<dbReference type="InterPro" id="IPR000847">
    <property type="entry name" value="LysR_HTH_N"/>
</dbReference>
<evidence type="ECO:0000256" key="1">
    <source>
        <dbReference type="ARBA" id="ARBA00009437"/>
    </source>
</evidence>
<protein>
    <submittedName>
        <fullName evidence="6">Transcriptional regulator, LysR family</fullName>
    </submittedName>
</protein>
<dbReference type="Pfam" id="PF03466">
    <property type="entry name" value="LysR_substrate"/>
    <property type="match status" value="1"/>
</dbReference>
<dbReference type="AlphaFoldDB" id="A0A8D4BIA4"/>
<comment type="similarity">
    <text evidence="1">Belongs to the LysR transcriptional regulatory family.</text>
</comment>
<dbReference type="PRINTS" id="PR00039">
    <property type="entry name" value="HTHLYSR"/>
</dbReference>
<evidence type="ECO:0000313" key="6">
    <source>
        <dbReference type="EMBL" id="ADW07539.1"/>
    </source>
</evidence>
<dbReference type="InterPro" id="IPR036388">
    <property type="entry name" value="WH-like_DNA-bd_sf"/>
</dbReference>
<dbReference type="InterPro" id="IPR005119">
    <property type="entry name" value="LysR_subst-bd"/>
</dbReference>
<keyword evidence="4" id="KW-0804">Transcription</keyword>
<feature type="domain" description="HTH lysR-type" evidence="5">
    <location>
        <begin position="25"/>
        <end position="82"/>
    </location>
</feature>
<dbReference type="GO" id="GO:0003677">
    <property type="term" value="F:DNA binding"/>
    <property type="evidence" value="ECO:0007669"/>
    <property type="project" value="UniProtKB-KW"/>
</dbReference>
<sequence length="312" mass="34493">MRKMHQWRCRYAGRMDTHRGALAGLELKHLRCLTAVMDAGSFTDAAIELGISQAAVSRNLLALEKILGVRLLHRTSRAVAPTPAGVQVLARARLLLSGADELVTAAAAGHARLHIGHAWSAFGRHTTEFQRRWHRSHPGTELRLIRHNAPTGGLAEGLCDIAVIRAPLDLKSWSHALVGHERRVVALASDDPWARRRSVRIDEIATRTLAIDRRTGTTTMNLWSGTAQPVVEYTHDIDDWLAAIATGRCVGVTPQATAVQYRRDGITYRPVRDADPVPVHLMWRRQDAHPATHAAVALAIELYRNDERTPAS</sequence>
<evidence type="ECO:0000259" key="5">
    <source>
        <dbReference type="PROSITE" id="PS50931"/>
    </source>
</evidence>
<dbReference type="KEGG" id="sfa:Sfla_6158"/>
<dbReference type="SUPFAM" id="SSF53850">
    <property type="entry name" value="Periplasmic binding protein-like II"/>
    <property type="match status" value="1"/>
</dbReference>
<accession>A0A8D4BIA4</accession>
<dbReference type="InterPro" id="IPR036390">
    <property type="entry name" value="WH_DNA-bd_sf"/>
</dbReference>
<dbReference type="Proteomes" id="UP000002066">
    <property type="component" value="Chromosome"/>
</dbReference>
<organism evidence="6 7">
    <name type="scientific">Streptomyces pratensis (strain ATCC 33331 / IAF-45CD)</name>
    <dbReference type="NCBI Taxonomy" id="591167"/>
    <lineage>
        <taxon>Bacteria</taxon>
        <taxon>Bacillati</taxon>
        <taxon>Actinomycetota</taxon>
        <taxon>Actinomycetes</taxon>
        <taxon>Kitasatosporales</taxon>
        <taxon>Streptomycetaceae</taxon>
        <taxon>Streptomyces</taxon>
    </lineage>
</organism>
<evidence type="ECO:0000313" key="7">
    <source>
        <dbReference type="Proteomes" id="UP000002066"/>
    </source>
</evidence>
<dbReference type="EMBL" id="CP002475">
    <property type="protein sequence ID" value="ADW07539.1"/>
    <property type="molecule type" value="Genomic_DNA"/>
</dbReference>
<evidence type="ECO:0000256" key="4">
    <source>
        <dbReference type="ARBA" id="ARBA00023163"/>
    </source>
</evidence>
<reference evidence="6 7" key="1">
    <citation type="submission" date="2011-01" db="EMBL/GenBank/DDBJ databases">
        <title>Complete sequence of chromosome of Streptomyces flavogriseus ATCC 33331.</title>
        <authorList>
            <consortium name="US DOE Joint Genome Institute"/>
            <person name="Lucas S."/>
            <person name="Copeland A."/>
            <person name="Lapidus A."/>
            <person name="Cheng J.-F."/>
            <person name="Goodwin L."/>
            <person name="Pitluck S."/>
            <person name="Davenport K."/>
            <person name="Detter J.C."/>
            <person name="Han C."/>
            <person name="Tapia R."/>
            <person name="Land M."/>
            <person name="Hauser L."/>
            <person name="Kyrpides N."/>
            <person name="Ivanova N."/>
            <person name="Ovchinnikova G."/>
            <person name="Pagani I."/>
            <person name="Brumm P."/>
            <person name="Mead D."/>
            <person name="Woyke T."/>
        </authorList>
    </citation>
    <scope>NUCLEOTIDE SEQUENCE [LARGE SCALE GENOMIC DNA]</scope>
    <source>
        <strain evidence="7">ATCC 33331 / IAF-45CD</strain>
    </source>
</reference>
<evidence type="ECO:0000256" key="2">
    <source>
        <dbReference type="ARBA" id="ARBA00023015"/>
    </source>
</evidence>
<dbReference type="FunFam" id="1.10.10.10:FF:000001">
    <property type="entry name" value="LysR family transcriptional regulator"/>
    <property type="match status" value="1"/>
</dbReference>
<dbReference type="Pfam" id="PF00126">
    <property type="entry name" value="HTH_1"/>
    <property type="match status" value="1"/>
</dbReference>
<proteinExistence type="inferred from homology"/>
<dbReference type="Gene3D" id="3.40.190.10">
    <property type="entry name" value="Periplasmic binding protein-like II"/>
    <property type="match status" value="2"/>
</dbReference>
<dbReference type="PROSITE" id="PS50931">
    <property type="entry name" value="HTH_LYSR"/>
    <property type="match status" value="1"/>
</dbReference>